<evidence type="ECO:0000256" key="6">
    <source>
        <dbReference type="PIRSR" id="PIRSR001488-1"/>
    </source>
</evidence>
<dbReference type="PANTHER" id="PTHR35891:SF2">
    <property type="entry name" value="THIOL:DISULFIDE INTERCHANGE PROTEIN DSBA"/>
    <property type="match status" value="1"/>
</dbReference>
<gene>
    <name evidence="8" type="ORF">BTO11_03235</name>
</gene>
<feature type="disulfide bond" description="Redox-active" evidence="6">
    <location>
        <begin position="50"/>
        <end position="53"/>
    </location>
</feature>
<evidence type="ECO:0000313" key="9">
    <source>
        <dbReference type="Proteomes" id="UP000239007"/>
    </source>
</evidence>
<evidence type="ECO:0000259" key="7">
    <source>
        <dbReference type="Pfam" id="PF01323"/>
    </source>
</evidence>
<keyword evidence="9" id="KW-1185">Reference proteome</keyword>
<keyword evidence="3 5" id="KW-1015">Disulfide bond</keyword>
<dbReference type="CDD" id="cd03019">
    <property type="entry name" value="DsbA_DsbA"/>
    <property type="match status" value="1"/>
</dbReference>
<comment type="caution">
    <text evidence="8">The sequence shown here is derived from an EMBL/GenBank/DDBJ whole genome shotgun (WGS) entry which is preliminary data.</text>
</comment>
<evidence type="ECO:0000256" key="4">
    <source>
        <dbReference type="ARBA" id="ARBA00023284"/>
    </source>
</evidence>
<evidence type="ECO:0000256" key="2">
    <source>
        <dbReference type="ARBA" id="ARBA00022729"/>
    </source>
</evidence>
<reference evidence="8 9" key="1">
    <citation type="submission" date="2016-12" db="EMBL/GenBank/DDBJ databases">
        <title>Diversity of luminous bacteria.</title>
        <authorList>
            <person name="Yoshizawa S."/>
            <person name="Kogure K."/>
        </authorList>
    </citation>
    <scope>NUCLEOTIDE SEQUENCE [LARGE SCALE GENOMIC DNA]</scope>
    <source>
        <strain evidence="8 9">SA4-48</strain>
    </source>
</reference>
<dbReference type="Pfam" id="PF01323">
    <property type="entry name" value="DSBA"/>
    <property type="match status" value="1"/>
</dbReference>
<keyword evidence="2" id="KW-0732">Signal</keyword>
<dbReference type="PANTHER" id="PTHR35891">
    <property type="entry name" value="THIOL:DISULFIDE INTERCHANGE PROTEIN DSBA"/>
    <property type="match status" value="1"/>
</dbReference>
<dbReference type="SUPFAM" id="SSF52833">
    <property type="entry name" value="Thioredoxin-like"/>
    <property type="match status" value="1"/>
</dbReference>
<sequence>MGLLILVSYLSVAPVQADETEQFILGEHYIEIDGTQTSTPQVTEFFSFYCPHCYKAESFMDNVKTLLDQPSQFVKTHVDGMPGRSIEVEHLLTKALATARLLNIEDKMVAVIFSYIHKGKADFSTAKEVKNLFLLNGVDSVKLDKIFGSFKVNMAANTMRIKTSALRKQGIGSVPTLIINGKFKPNHKALKTQREYLELITFLLTKTA</sequence>
<name>A0A2S7UYQ8_9GAMM</name>
<organism evidence="8 9">
    <name type="scientific">Psychrosphaera saromensis</name>
    <dbReference type="NCBI Taxonomy" id="716813"/>
    <lineage>
        <taxon>Bacteria</taxon>
        <taxon>Pseudomonadati</taxon>
        <taxon>Pseudomonadota</taxon>
        <taxon>Gammaproteobacteria</taxon>
        <taxon>Alteromonadales</taxon>
        <taxon>Pseudoalteromonadaceae</taxon>
        <taxon>Psychrosphaera</taxon>
    </lineage>
</organism>
<evidence type="ECO:0000313" key="8">
    <source>
        <dbReference type="EMBL" id="PQJ55136.1"/>
    </source>
</evidence>
<keyword evidence="4" id="KW-0676">Redox-active center</keyword>
<dbReference type="InterPro" id="IPR023205">
    <property type="entry name" value="DsbA/DsbL"/>
</dbReference>
<proteinExistence type="inferred from homology"/>
<evidence type="ECO:0000256" key="5">
    <source>
        <dbReference type="PIRNR" id="PIRNR001488"/>
    </source>
</evidence>
<accession>A0A2S7UYQ8</accession>
<comment type="similarity">
    <text evidence="1">Belongs to the thioredoxin family. DsbA subfamily.</text>
</comment>
<dbReference type="EMBL" id="MSCH01000003">
    <property type="protein sequence ID" value="PQJ55136.1"/>
    <property type="molecule type" value="Genomic_DNA"/>
</dbReference>
<dbReference type="InterPro" id="IPR050824">
    <property type="entry name" value="Thiol_disulfide_DsbA"/>
</dbReference>
<dbReference type="InterPro" id="IPR001853">
    <property type="entry name" value="DSBA-like_thioredoxin_dom"/>
</dbReference>
<dbReference type="InterPro" id="IPR036249">
    <property type="entry name" value="Thioredoxin-like_sf"/>
</dbReference>
<dbReference type="PIRSF" id="PIRSF001488">
    <property type="entry name" value="Tdi_protein"/>
    <property type="match status" value="1"/>
</dbReference>
<protein>
    <recommendedName>
        <fullName evidence="5">Thiol:disulfide interchange protein</fullName>
    </recommendedName>
</protein>
<evidence type="ECO:0000256" key="1">
    <source>
        <dbReference type="ARBA" id="ARBA00005791"/>
    </source>
</evidence>
<keyword evidence="5" id="KW-0574">Periplasm</keyword>
<dbReference type="AlphaFoldDB" id="A0A2S7UYQ8"/>
<evidence type="ECO:0000256" key="3">
    <source>
        <dbReference type="ARBA" id="ARBA00023157"/>
    </source>
</evidence>
<dbReference type="Proteomes" id="UP000239007">
    <property type="component" value="Unassembled WGS sequence"/>
</dbReference>
<comment type="subcellular location">
    <subcellularLocation>
        <location evidence="5">Periplasm</location>
    </subcellularLocation>
</comment>
<dbReference type="GO" id="GO:0016491">
    <property type="term" value="F:oxidoreductase activity"/>
    <property type="evidence" value="ECO:0007669"/>
    <property type="project" value="InterPro"/>
</dbReference>
<dbReference type="Gene3D" id="3.40.30.10">
    <property type="entry name" value="Glutaredoxin"/>
    <property type="match status" value="1"/>
</dbReference>
<feature type="domain" description="DSBA-like thioredoxin" evidence="7">
    <location>
        <begin position="41"/>
        <end position="194"/>
    </location>
</feature>
<dbReference type="GO" id="GO:0042597">
    <property type="term" value="C:periplasmic space"/>
    <property type="evidence" value="ECO:0007669"/>
    <property type="project" value="UniProtKB-SubCell"/>
</dbReference>